<comment type="subcellular location">
    <subcellularLocation>
        <location evidence="1">Cell membrane</location>
        <topology evidence="1">Multi-pass membrane protein</topology>
    </subcellularLocation>
</comment>
<dbReference type="InterPro" id="IPR010290">
    <property type="entry name" value="TM_effector"/>
</dbReference>
<evidence type="ECO:0000256" key="2">
    <source>
        <dbReference type="ARBA" id="ARBA00022448"/>
    </source>
</evidence>
<dbReference type="Gene3D" id="1.20.1250.20">
    <property type="entry name" value="MFS general substrate transporter like domains"/>
    <property type="match status" value="2"/>
</dbReference>
<keyword evidence="11" id="KW-1185">Reference proteome</keyword>
<feature type="domain" description="Major facilitator superfamily (MFS) profile" evidence="9">
    <location>
        <begin position="260"/>
        <end position="457"/>
    </location>
</feature>
<reference evidence="10 11" key="1">
    <citation type="submission" date="2024-10" db="EMBL/GenBank/DDBJ databases">
        <title>The Natural Products Discovery Center: Release of the First 8490 Sequenced Strains for Exploring Actinobacteria Biosynthetic Diversity.</title>
        <authorList>
            <person name="Kalkreuter E."/>
            <person name="Kautsar S.A."/>
            <person name="Yang D."/>
            <person name="Bader C.D."/>
            <person name="Teijaro C.N."/>
            <person name="Fluegel L."/>
            <person name="Davis C.M."/>
            <person name="Simpson J.R."/>
            <person name="Lauterbach L."/>
            <person name="Steele A.D."/>
            <person name="Gui C."/>
            <person name="Meng S."/>
            <person name="Li G."/>
            <person name="Viehrig K."/>
            <person name="Ye F."/>
            <person name="Su P."/>
            <person name="Kiefer A.F."/>
            <person name="Nichols A."/>
            <person name="Cepeda A.J."/>
            <person name="Yan W."/>
            <person name="Fan B."/>
            <person name="Jiang Y."/>
            <person name="Adhikari A."/>
            <person name="Zheng C.-J."/>
            <person name="Schuster L."/>
            <person name="Cowan T.M."/>
            <person name="Smanski M.J."/>
            <person name="Chevrette M.G."/>
            <person name="De Carvalho L.P.S."/>
            <person name="Shen B."/>
        </authorList>
    </citation>
    <scope>NUCLEOTIDE SEQUENCE [LARGE SCALE GENOMIC DNA]</scope>
    <source>
        <strain evidence="10 11">NPDC021253</strain>
    </source>
</reference>
<feature type="transmembrane region" description="Helical" evidence="8">
    <location>
        <begin position="263"/>
        <end position="287"/>
    </location>
</feature>
<feature type="transmembrane region" description="Helical" evidence="8">
    <location>
        <begin position="148"/>
        <end position="167"/>
    </location>
</feature>
<evidence type="ECO:0000256" key="4">
    <source>
        <dbReference type="ARBA" id="ARBA00022692"/>
    </source>
</evidence>
<proteinExistence type="predicted"/>
<feature type="compositionally biased region" description="Low complexity" evidence="7">
    <location>
        <begin position="25"/>
        <end position="38"/>
    </location>
</feature>
<evidence type="ECO:0000256" key="8">
    <source>
        <dbReference type="SAM" id="Phobius"/>
    </source>
</evidence>
<dbReference type="Pfam" id="PF05977">
    <property type="entry name" value="MFS_3"/>
    <property type="match status" value="1"/>
</dbReference>
<evidence type="ECO:0000256" key="5">
    <source>
        <dbReference type="ARBA" id="ARBA00022989"/>
    </source>
</evidence>
<comment type="caution">
    <text evidence="10">The sequence shown here is derived from an EMBL/GenBank/DDBJ whole genome shotgun (WGS) entry which is preliminary data.</text>
</comment>
<dbReference type="Proteomes" id="UP001611075">
    <property type="component" value="Unassembled WGS sequence"/>
</dbReference>
<accession>A0ABW7SKV5</accession>
<evidence type="ECO:0000313" key="10">
    <source>
        <dbReference type="EMBL" id="MFI0794330.1"/>
    </source>
</evidence>
<dbReference type="PANTHER" id="PTHR23513">
    <property type="entry name" value="INTEGRAL MEMBRANE EFFLUX PROTEIN-RELATED"/>
    <property type="match status" value="1"/>
</dbReference>
<name>A0ABW7SKV5_9ACTN</name>
<evidence type="ECO:0000256" key="1">
    <source>
        <dbReference type="ARBA" id="ARBA00004651"/>
    </source>
</evidence>
<keyword evidence="4 8" id="KW-0812">Transmembrane</keyword>
<protein>
    <submittedName>
        <fullName evidence="10">MFS transporter</fullName>
    </submittedName>
</protein>
<dbReference type="InterPro" id="IPR022324">
    <property type="entry name" value="Bacilysin_exporter_BacE_put"/>
</dbReference>
<dbReference type="PRINTS" id="PR01988">
    <property type="entry name" value="EXPORTERBACE"/>
</dbReference>
<dbReference type="InterPro" id="IPR020846">
    <property type="entry name" value="MFS_dom"/>
</dbReference>
<sequence length="457" mass="47481">MGGEPTVALSEAALSEATPSEAAARDAVPSPDSAAPARPVRRTRLPRLLRERTFRRYWSAQTVSYFGDEISTLALPLLAVLGAGAGPAEMGYLTAAALAPNLLFSLLAGAWVDRLPHKRRLMILADLGRALLLAVVPVLYLFDLLALPQLYLIAFATGTLAVLFEVARAPLFVSLVRRPDYVAANTLISGSRAMSLVAGPSVGGVLVQVLTAPIALLADAASYLVSAYFLGQIRPTEPAPARGGGLGIADGLRFLARAPAMRSILLGTTTLNLFNFMFSALFVLYAVRELGLSPGLLGAVLGAGAVGGLFGAAVTGRLTRRFGIGPTMVASFVAFPAPLLLVPLADGPTPVVLGMLFAAEFGAGVGVMMLDITTSSVQTALTPDALLSRTMGARRTVNYGIRPIGALLGGALGATIGVRPALWIATAGALLGLFWVLLSPVRGMRELPAHPEETGRA</sequence>
<dbReference type="EMBL" id="JBIRPU010000010">
    <property type="protein sequence ID" value="MFI0794330.1"/>
    <property type="molecule type" value="Genomic_DNA"/>
</dbReference>
<feature type="transmembrane region" description="Helical" evidence="8">
    <location>
        <begin position="293"/>
        <end position="315"/>
    </location>
</feature>
<feature type="transmembrane region" description="Helical" evidence="8">
    <location>
        <begin position="65"/>
        <end position="85"/>
    </location>
</feature>
<feature type="transmembrane region" description="Helical" evidence="8">
    <location>
        <begin position="123"/>
        <end position="142"/>
    </location>
</feature>
<dbReference type="InterPro" id="IPR036259">
    <property type="entry name" value="MFS_trans_sf"/>
</dbReference>
<dbReference type="CDD" id="cd06173">
    <property type="entry name" value="MFS_MefA_like"/>
    <property type="match status" value="1"/>
</dbReference>
<dbReference type="PROSITE" id="PS50850">
    <property type="entry name" value="MFS"/>
    <property type="match status" value="1"/>
</dbReference>
<evidence type="ECO:0000256" key="7">
    <source>
        <dbReference type="SAM" id="MobiDB-lite"/>
    </source>
</evidence>
<dbReference type="SUPFAM" id="SSF103473">
    <property type="entry name" value="MFS general substrate transporter"/>
    <property type="match status" value="1"/>
</dbReference>
<evidence type="ECO:0000256" key="6">
    <source>
        <dbReference type="ARBA" id="ARBA00023136"/>
    </source>
</evidence>
<feature type="transmembrane region" description="Helical" evidence="8">
    <location>
        <begin position="422"/>
        <end position="438"/>
    </location>
</feature>
<feature type="region of interest" description="Disordered" evidence="7">
    <location>
        <begin position="1"/>
        <end position="40"/>
    </location>
</feature>
<keyword evidence="3" id="KW-1003">Cell membrane</keyword>
<evidence type="ECO:0000256" key="3">
    <source>
        <dbReference type="ARBA" id="ARBA00022475"/>
    </source>
</evidence>
<keyword evidence="6 8" id="KW-0472">Membrane</keyword>
<feature type="transmembrane region" description="Helical" evidence="8">
    <location>
        <begin position="327"/>
        <end position="345"/>
    </location>
</feature>
<evidence type="ECO:0000313" key="11">
    <source>
        <dbReference type="Proteomes" id="UP001611075"/>
    </source>
</evidence>
<dbReference type="RefSeq" id="WP_396680530.1">
    <property type="nucleotide sequence ID" value="NZ_JBIRPU010000010.1"/>
</dbReference>
<evidence type="ECO:0000259" key="9">
    <source>
        <dbReference type="PROSITE" id="PS50850"/>
    </source>
</evidence>
<keyword evidence="2" id="KW-0813">Transport</keyword>
<gene>
    <name evidence="10" type="ORF">ACH4OY_16830</name>
</gene>
<dbReference type="PANTHER" id="PTHR23513:SF6">
    <property type="entry name" value="MAJOR FACILITATOR SUPERFAMILY ASSOCIATED DOMAIN-CONTAINING PROTEIN"/>
    <property type="match status" value="1"/>
</dbReference>
<keyword evidence="5 8" id="KW-1133">Transmembrane helix</keyword>
<organism evidence="10 11">
    <name type="scientific">Micromonospora rubida</name>
    <dbReference type="NCBI Taxonomy" id="2697657"/>
    <lineage>
        <taxon>Bacteria</taxon>
        <taxon>Bacillati</taxon>
        <taxon>Actinomycetota</taxon>
        <taxon>Actinomycetes</taxon>
        <taxon>Micromonosporales</taxon>
        <taxon>Micromonosporaceae</taxon>
        <taxon>Micromonospora</taxon>
    </lineage>
</organism>
<feature type="transmembrane region" description="Helical" evidence="8">
    <location>
        <begin position="351"/>
        <end position="370"/>
    </location>
</feature>
<feature type="transmembrane region" description="Helical" evidence="8">
    <location>
        <begin position="91"/>
        <end position="111"/>
    </location>
</feature>